<feature type="transmembrane region" description="Helical" evidence="9">
    <location>
        <begin position="339"/>
        <end position="355"/>
    </location>
</feature>
<dbReference type="EMBL" id="ML995822">
    <property type="protein sequence ID" value="KAF2770984.1"/>
    <property type="molecule type" value="Genomic_DNA"/>
</dbReference>
<dbReference type="AlphaFoldDB" id="A0A6G1LFP6"/>
<evidence type="ECO:0000256" key="4">
    <source>
        <dbReference type="ARBA" id="ARBA00022801"/>
    </source>
</evidence>
<feature type="transmembrane region" description="Helical" evidence="9">
    <location>
        <begin position="471"/>
        <end position="489"/>
    </location>
</feature>
<evidence type="ECO:0000256" key="6">
    <source>
        <dbReference type="ARBA" id="ARBA00023136"/>
    </source>
</evidence>
<evidence type="ECO:0000256" key="9">
    <source>
        <dbReference type="SAM" id="Phobius"/>
    </source>
</evidence>
<comment type="subcellular location">
    <subcellularLocation>
        <location evidence="1">Membrane</location>
        <topology evidence="1">Multi-pass membrane protein</topology>
    </subcellularLocation>
</comment>
<reference evidence="11" key="1">
    <citation type="journal article" date="2020" name="Stud. Mycol.">
        <title>101 Dothideomycetes genomes: a test case for predicting lifestyles and emergence of pathogens.</title>
        <authorList>
            <person name="Haridas S."/>
            <person name="Albert R."/>
            <person name="Binder M."/>
            <person name="Bloem J."/>
            <person name="Labutti K."/>
            <person name="Salamov A."/>
            <person name="Andreopoulos B."/>
            <person name="Baker S."/>
            <person name="Barry K."/>
            <person name="Bills G."/>
            <person name="Bluhm B."/>
            <person name="Cannon C."/>
            <person name="Castanera R."/>
            <person name="Culley D."/>
            <person name="Daum C."/>
            <person name="Ezra D."/>
            <person name="Gonzalez J."/>
            <person name="Henrissat B."/>
            <person name="Kuo A."/>
            <person name="Liang C."/>
            <person name="Lipzen A."/>
            <person name="Lutzoni F."/>
            <person name="Magnuson J."/>
            <person name="Mondo S."/>
            <person name="Nolan M."/>
            <person name="Ohm R."/>
            <person name="Pangilinan J."/>
            <person name="Park H.-J."/>
            <person name="Ramirez L."/>
            <person name="Alfaro M."/>
            <person name="Sun H."/>
            <person name="Tritt A."/>
            <person name="Yoshinaga Y."/>
            <person name="Zwiers L.-H."/>
            <person name="Turgeon B."/>
            <person name="Goodwin S."/>
            <person name="Spatafora J."/>
            <person name="Crous P."/>
            <person name="Grigoriev I."/>
        </authorList>
    </citation>
    <scope>NUCLEOTIDE SEQUENCE</scope>
    <source>
        <strain evidence="11">CBS 116005</strain>
    </source>
</reference>
<keyword evidence="3 9" id="KW-0812">Transmembrane</keyword>
<evidence type="ECO:0000256" key="3">
    <source>
        <dbReference type="ARBA" id="ARBA00022692"/>
    </source>
</evidence>
<feature type="domain" description="Peptidase S54 rhomboid" evidence="10">
    <location>
        <begin position="325"/>
        <end position="490"/>
    </location>
</feature>
<feature type="coiled-coil region" evidence="7">
    <location>
        <begin position="158"/>
        <end position="185"/>
    </location>
</feature>
<keyword evidence="5 9" id="KW-1133">Transmembrane helix</keyword>
<feature type="transmembrane region" description="Helical" evidence="9">
    <location>
        <begin position="392"/>
        <end position="413"/>
    </location>
</feature>
<dbReference type="Proteomes" id="UP000799436">
    <property type="component" value="Unassembled WGS sequence"/>
</dbReference>
<organism evidence="11 12">
    <name type="scientific">Teratosphaeria nubilosa</name>
    <dbReference type="NCBI Taxonomy" id="161662"/>
    <lineage>
        <taxon>Eukaryota</taxon>
        <taxon>Fungi</taxon>
        <taxon>Dikarya</taxon>
        <taxon>Ascomycota</taxon>
        <taxon>Pezizomycotina</taxon>
        <taxon>Dothideomycetes</taxon>
        <taxon>Dothideomycetidae</taxon>
        <taxon>Mycosphaerellales</taxon>
        <taxon>Teratosphaeriaceae</taxon>
        <taxon>Teratosphaeria</taxon>
    </lineage>
</organism>
<evidence type="ECO:0000256" key="2">
    <source>
        <dbReference type="ARBA" id="ARBA00009045"/>
    </source>
</evidence>
<evidence type="ECO:0000313" key="12">
    <source>
        <dbReference type="Proteomes" id="UP000799436"/>
    </source>
</evidence>
<keyword evidence="12" id="KW-1185">Reference proteome</keyword>
<gene>
    <name evidence="11" type="ORF">EJ03DRAFT_269593</name>
</gene>
<evidence type="ECO:0000256" key="5">
    <source>
        <dbReference type="ARBA" id="ARBA00022989"/>
    </source>
</evidence>
<dbReference type="InterPro" id="IPR022764">
    <property type="entry name" value="Peptidase_S54_rhomboid_dom"/>
</dbReference>
<dbReference type="InterPro" id="IPR035952">
    <property type="entry name" value="Rhomboid-like_sf"/>
</dbReference>
<dbReference type="Pfam" id="PF01694">
    <property type="entry name" value="Rhomboid"/>
    <property type="match status" value="1"/>
</dbReference>
<protein>
    <recommendedName>
        <fullName evidence="10">Peptidase S54 rhomboid domain-containing protein</fullName>
    </recommendedName>
</protein>
<dbReference type="SUPFAM" id="SSF144091">
    <property type="entry name" value="Rhomboid-like"/>
    <property type="match status" value="1"/>
</dbReference>
<sequence length="510" mass="56063">MPLPGDDSNLSHAEIDEIFGGAPHRIDPETGNYILRVLHWRRMSGALIDVGLTFPKWTEASPAQIASGLHYVRSLLPDYDERAAGGVWAEEESHRQAEVLRARAVTLGIYKDLEAEPMTEREKREAEEFAERESEREQGTEEGRARVGESALVRLRRQNEAKWEAEQAEKAARKERAEVAALHSQRGPLELLGGVQPSVVLVKAEDHKTWLPTTIPRSDWVQKYEEAATLTKDEHAIPHLSTLARLGPAFLVLVATLTTAYYLSETYTPPPKSARRWPETPTSTATLTGLTLLLLTTFLAFRLPPLWRLANKYFTLVPASPYALSLLGCMLRHDTLAHLASNLAFLCFFGHLLHTTDAEAGLTRGTFLALLLASGALGGYTSLVYNVLRHDWAAYITGFSSAVAGVTAAACVLRRDGNVHLPFTEWHVPYVAWLYLGLSVLGEGLALLSGMQFRFGRYAVKIPSRQSSVDHAGHVGGYVAGVGAAWWVGRRRRRGEEMGGMEGGVAAGGV</sequence>
<dbReference type="PANTHER" id="PTHR43731">
    <property type="entry name" value="RHOMBOID PROTEASE"/>
    <property type="match status" value="1"/>
</dbReference>
<dbReference type="GO" id="GO:0006465">
    <property type="term" value="P:signal peptide processing"/>
    <property type="evidence" value="ECO:0007669"/>
    <property type="project" value="TreeGrafter"/>
</dbReference>
<feature type="transmembrane region" description="Helical" evidence="9">
    <location>
        <begin position="433"/>
        <end position="451"/>
    </location>
</feature>
<feature type="transmembrane region" description="Helical" evidence="9">
    <location>
        <begin position="367"/>
        <end position="386"/>
    </location>
</feature>
<dbReference type="OrthoDB" id="10260614at2759"/>
<comment type="similarity">
    <text evidence="2">Belongs to the peptidase S54 family.</text>
</comment>
<feature type="region of interest" description="Disordered" evidence="8">
    <location>
        <begin position="117"/>
        <end position="146"/>
    </location>
</feature>
<evidence type="ECO:0000256" key="1">
    <source>
        <dbReference type="ARBA" id="ARBA00004141"/>
    </source>
</evidence>
<keyword evidence="4" id="KW-0378">Hydrolase</keyword>
<accession>A0A6G1LFP6</accession>
<evidence type="ECO:0000313" key="11">
    <source>
        <dbReference type="EMBL" id="KAF2770984.1"/>
    </source>
</evidence>
<dbReference type="PANTHER" id="PTHR43731:SF14">
    <property type="entry name" value="PRESENILIN-ASSOCIATED RHOMBOID-LIKE PROTEIN, MITOCHONDRIAL"/>
    <property type="match status" value="1"/>
</dbReference>
<dbReference type="GO" id="GO:0016020">
    <property type="term" value="C:membrane"/>
    <property type="evidence" value="ECO:0007669"/>
    <property type="project" value="UniProtKB-SubCell"/>
</dbReference>
<evidence type="ECO:0000256" key="7">
    <source>
        <dbReference type="SAM" id="Coils"/>
    </source>
</evidence>
<feature type="transmembrane region" description="Helical" evidence="9">
    <location>
        <begin position="242"/>
        <end position="263"/>
    </location>
</feature>
<dbReference type="GO" id="GO:0004252">
    <property type="term" value="F:serine-type endopeptidase activity"/>
    <property type="evidence" value="ECO:0007669"/>
    <property type="project" value="InterPro"/>
</dbReference>
<keyword evidence="7" id="KW-0175">Coiled coil</keyword>
<keyword evidence="6 9" id="KW-0472">Membrane</keyword>
<proteinExistence type="inferred from homology"/>
<dbReference type="InterPro" id="IPR050925">
    <property type="entry name" value="Rhomboid_protease_S54"/>
</dbReference>
<dbReference type="Gene3D" id="1.20.1540.10">
    <property type="entry name" value="Rhomboid-like"/>
    <property type="match status" value="1"/>
</dbReference>
<evidence type="ECO:0000259" key="10">
    <source>
        <dbReference type="Pfam" id="PF01694"/>
    </source>
</evidence>
<feature type="transmembrane region" description="Helical" evidence="9">
    <location>
        <begin position="283"/>
        <end position="301"/>
    </location>
</feature>
<name>A0A6G1LFP6_9PEZI</name>
<evidence type="ECO:0000256" key="8">
    <source>
        <dbReference type="SAM" id="MobiDB-lite"/>
    </source>
</evidence>